<gene>
    <name evidence="1" type="ORF">OTU49_015670</name>
</gene>
<feature type="non-terminal residue" evidence="1">
    <location>
        <position position="1"/>
    </location>
</feature>
<dbReference type="Proteomes" id="UP001445076">
    <property type="component" value="Unassembled WGS sequence"/>
</dbReference>
<organism evidence="1 2">
    <name type="scientific">Cherax quadricarinatus</name>
    <name type="common">Australian red claw crayfish</name>
    <dbReference type="NCBI Taxonomy" id="27406"/>
    <lineage>
        <taxon>Eukaryota</taxon>
        <taxon>Metazoa</taxon>
        <taxon>Ecdysozoa</taxon>
        <taxon>Arthropoda</taxon>
        <taxon>Crustacea</taxon>
        <taxon>Multicrustacea</taxon>
        <taxon>Malacostraca</taxon>
        <taxon>Eumalacostraca</taxon>
        <taxon>Eucarida</taxon>
        <taxon>Decapoda</taxon>
        <taxon>Pleocyemata</taxon>
        <taxon>Astacidea</taxon>
        <taxon>Parastacoidea</taxon>
        <taxon>Parastacidae</taxon>
        <taxon>Cherax</taxon>
    </lineage>
</organism>
<dbReference type="PANTHER" id="PTHR21040">
    <property type="entry name" value="BCDNA.GH04120"/>
    <property type="match status" value="1"/>
</dbReference>
<evidence type="ECO:0000313" key="2">
    <source>
        <dbReference type="Proteomes" id="UP001445076"/>
    </source>
</evidence>
<evidence type="ECO:0000313" key="1">
    <source>
        <dbReference type="EMBL" id="KAK8749093.1"/>
    </source>
</evidence>
<dbReference type="EMBL" id="JARKIK010000010">
    <property type="protein sequence ID" value="KAK8749093.1"/>
    <property type="molecule type" value="Genomic_DNA"/>
</dbReference>
<sequence>FTIVLDAIYILYRPQVIEQCMSFPGHKIFVGVQMWSNFLCKYQAISNSEGMLGWFSDYLRSRNFTNPVQVENIMNSITEVLENLTELKTHLIPWLMEVYFEDTVEEWIGSFIEPLLEKLRSVIEECKKQILIGGRVRDYKKIEY</sequence>
<proteinExistence type="predicted"/>
<comment type="caution">
    <text evidence="1">The sequence shown here is derived from an EMBL/GenBank/DDBJ whole genome shotgun (WGS) entry which is preliminary data.</text>
</comment>
<dbReference type="AlphaFoldDB" id="A0AAW0YBH1"/>
<keyword evidence="2" id="KW-1185">Reference proteome</keyword>
<dbReference type="PANTHER" id="PTHR21040:SF8">
    <property type="entry name" value="BCDNA.GH04120"/>
    <property type="match status" value="1"/>
</dbReference>
<reference evidence="1 2" key="1">
    <citation type="journal article" date="2024" name="BMC Genomics">
        <title>Genome assembly of redclaw crayfish (Cherax quadricarinatus) provides insights into its immune adaptation and hypoxia tolerance.</title>
        <authorList>
            <person name="Liu Z."/>
            <person name="Zheng J."/>
            <person name="Li H."/>
            <person name="Fang K."/>
            <person name="Wang S."/>
            <person name="He J."/>
            <person name="Zhou D."/>
            <person name="Weng S."/>
            <person name="Chi M."/>
            <person name="Gu Z."/>
            <person name="He J."/>
            <person name="Li F."/>
            <person name="Wang M."/>
        </authorList>
    </citation>
    <scope>NUCLEOTIDE SEQUENCE [LARGE SCALE GENOMIC DNA]</scope>
    <source>
        <strain evidence="1">ZL_2023a</strain>
    </source>
</reference>
<dbReference type="GO" id="GO:0015929">
    <property type="term" value="F:hexosaminidase activity"/>
    <property type="evidence" value="ECO:0007669"/>
    <property type="project" value="InterPro"/>
</dbReference>
<protein>
    <submittedName>
        <fullName evidence="1">Uncharacterized protein</fullName>
    </submittedName>
</protein>
<name>A0AAW0YBH1_CHEQU</name>
<dbReference type="InterPro" id="IPR038901">
    <property type="entry name" value="HEXDC-like"/>
</dbReference>
<accession>A0AAW0YBH1</accession>